<evidence type="ECO:0000313" key="13">
    <source>
        <dbReference type="Proteomes" id="UP000240536"/>
    </source>
</evidence>
<dbReference type="GO" id="GO:0005524">
    <property type="term" value="F:ATP binding"/>
    <property type="evidence" value="ECO:0007669"/>
    <property type="project" value="UniProtKB-KW"/>
</dbReference>
<feature type="active site" description="Proton acceptor" evidence="8">
    <location>
        <position position="90"/>
    </location>
</feature>
<keyword evidence="13" id="KW-1185">Reference proteome</keyword>
<dbReference type="Proteomes" id="UP000240536">
    <property type="component" value="Segment"/>
</dbReference>
<name>A0A2I7QI02_9CAUD</name>
<comment type="similarity">
    <text evidence="1 11">Belongs to the thymidine kinase family.</text>
</comment>
<gene>
    <name evidence="12" type="ORF">Aphrodite1_0029</name>
</gene>
<keyword evidence="4 10" id="KW-0808">Transferase</keyword>
<dbReference type="GO" id="GO:0004797">
    <property type="term" value="F:thymidine kinase activity"/>
    <property type="evidence" value="ECO:0007669"/>
    <property type="project" value="UniProtKB-EC"/>
</dbReference>
<keyword evidence="7 10" id="KW-0067">ATP-binding</keyword>
<comment type="catalytic activity">
    <reaction evidence="10">
        <text>thymidine + ATP = dTMP + ADP + H(+)</text>
        <dbReference type="Rhea" id="RHEA:19129"/>
        <dbReference type="ChEBI" id="CHEBI:15378"/>
        <dbReference type="ChEBI" id="CHEBI:17748"/>
        <dbReference type="ChEBI" id="CHEBI:30616"/>
        <dbReference type="ChEBI" id="CHEBI:63528"/>
        <dbReference type="ChEBI" id="CHEBI:456216"/>
        <dbReference type="EC" id="2.7.1.21"/>
    </reaction>
</comment>
<evidence type="ECO:0000256" key="2">
    <source>
        <dbReference type="ARBA" id="ARBA00012118"/>
    </source>
</evidence>
<feature type="binding site" evidence="9">
    <location>
        <begin position="174"/>
        <end position="177"/>
    </location>
    <ligand>
        <name>substrate</name>
    </ligand>
</feature>
<dbReference type="EC" id="2.7.1.21" evidence="2 10"/>
<dbReference type="Gene3D" id="3.30.60.20">
    <property type="match status" value="1"/>
</dbReference>
<evidence type="ECO:0000256" key="5">
    <source>
        <dbReference type="ARBA" id="ARBA00022741"/>
    </source>
</evidence>
<evidence type="ECO:0000256" key="1">
    <source>
        <dbReference type="ARBA" id="ARBA00007587"/>
    </source>
</evidence>
<keyword evidence="3 10" id="KW-0237">DNA synthesis</keyword>
<protein>
    <recommendedName>
        <fullName evidence="2 10">Thymidine kinase</fullName>
        <ecNumber evidence="2 10">2.7.1.21</ecNumber>
    </recommendedName>
</protein>
<dbReference type="PANTHER" id="PTHR11441">
    <property type="entry name" value="THYMIDINE KINASE"/>
    <property type="match status" value="1"/>
</dbReference>
<dbReference type="PANTHER" id="PTHR11441:SF0">
    <property type="entry name" value="THYMIDINE KINASE, CYTOSOLIC"/>
    <property type="match status" value="1"/>
</dbReference>
<dbReference type="GO" id="GO:0046104">
    <property type="term" value="P:thymidine metabolic process"/>
    <property type="evidence" value="ECO:0007669"/>
    <property type="project" value="TreeGrafter"/>
</dbReference>
<dbReference type="SUPFAM" id="SSF52540">
    <property type="entry name" value="P-loop containing nucleoside triphosphate hydrolases"/>
    <property type="match status" value="1"/>
</dbReference>
<dbReference type="SUPFAM" id="SSF57716">
    <property type="entry name" value="Glucocorticoid receptor-like (DNA-binding domain)"/>
    <property type="match status" value="1"/>
</dbReference>
<dbReference type="InterPro" id="IPR027417">
    <property type="entry name" value="P-loop_NTPase"/>
</dbReference>
<evidence type="ECO:0000256" key="4">
    <source>
        <dbReference type="ARBA" id="ARBA00022679"/>
    </source>
</evidence>
<dbReference type="GO" id="GO:0071897">
    <property type="term" value="P:DNA biosynthetic process"/>
    <property type="evidence" value="ECO:0007669"/>
    <property type="project" value="UniProtKB-KW"/>
</dbReference>
<accession>A0A2I7QI02</accession>
<keyword evidence="6 10" id="KW-0418">Kinase</keyword>
<dbReference type="OrthoDB" id="9611at10239"/>
<evidence type="ECO:0000256" key="9">
    <source>
        <dbReference type="PIRSR" id="PIRSR035805-2"/>
    </source>
</evidence>
<dbReference type="InterPro" id="IPR001267">
    <property type="entry name" value="Thymidine_kinase"/>
</dbReference>
<evidence type="ECO:0000256" key="10">
    <source>
        <dbReference type="RuleBase" id="RU000544"/>
    </source>
</evidence>
<dbReference type="Gene3D" id="3.40.50.300">
    <property type="entry name" value="P-loop containing nucleotide triphosphate hydrolases"/>
    <property type="match status" value="1"/>
</dbReference>
<evidence type="ECO:0000313" key="12">
    <source>
        <dbReference type="EMBL" id="AUR81030.1"/>
    </source>
</evidence>
<feature type="binding site" evidence="9">
    <location>
        <position position="182"/>
    </location>
    <ligand>
        <name>substrate</name>
    </ligand>
</feature>
<sequence>MSKIYFYTSAMSSGKTTTAIQTAYNYQERGMIPFVLKPVVDTRDGCPRTLTSRSGAKWDNCIPFPKEGLGELELWLRDHERQPDVIIIDEVQFISEEQIASLAELTRKLGIPLLCYGLRNNFQGGGFPASDWLLRHASSINIVKGMCWCGKNATHNLMVVDGKPYYGTPGESTVVVGGNETYHAVCFTHFKSGTHKKS</sequence>
<evidence type="ECO:0000256" key="8">
    <source>
        <dbReference type="PIRSR" id="PIRSR035805-1"/>
    </source>
</evidence>
<organism evidence="12 13">
    <name type="scientific">Vibrio phage Aphrodite1</name>
    <dbReference type="NCBI Taxonomy" id="2070057"/>
    <lineage>
        <taxon>Viruses</taxon>
        <taxon>Duplodnaviria</taxon>
        <taxon>Heunggongvirae</taxon>
        <taxon>Uroviricota</taxon>
        <taxon>Caudoviricetes</taxon>
        <taxon>Chimalliviridae</taxon>
        <taxon>Gorgonvirinae</taxon>
        <taxon>Aphroditevirus</taxon>
        <taxon>Aphroditevirus aphrodite1</taxon>
    </lineage>
</organism>
<dbReference type="PIRSF" id="PIRSF035805">
    <property type="entry name" value="TK_cell"/>
    <property type="match status" value="1"/>
</dbReference>
<evidence type="ECO:0000256" key="7">
    <source>
        <dbReference type="ARBA" id="ARBA00022840"/>
    </source>
</evidence>
<evidence type="ECO:0000256" key="11">
    <source>
        <dbReference type="RuleBase" id="RU004165"/>
    </source>
</evidence>
<evidence type="ECO:0000256" key="3">
    <source>
        <dbReference type="ARBA" id="ARBA00022634"/>
    </source>
</evidence>
<evidence type="ECO:0000256" key="6">
    <source>
        <dbReference type="ARBA" id="ARBA00022777"/>
    </source>
</evidence>
<dbReference type="EMBL" id="MG720308">
    <property type="protein sequence ID" value="AUR81030.1"/>
    <property type="molecule type" value="Genomic_DNA"/>
</dbReference>
<reference evidence="13" key="1">
    <citation type="submission" date="2017-12" db="EMBL/GenBank/DDBJ databases">
        <title>Phage resistance in Vibrio sp. unravels a complex metabolic adaptation strategy.</title>
        <authorList>
            <person name="Skliros D."/>
            <person name="Kalatzis P.G."/>
            <person name="Katharios P."/>
            <person name="Flemetakis E."/>
        </authorList>
    </citation>
    <scope>NUCLEOTIDE SEQUENCE [LARGE SCALE GENOMIC DNA]</scope>
</reference>
<dbReference type="Pfam" id="PF00265">
    <property type="entry name" value="TK"/>
    <property type="match status" value="1"/>
</dbReference>
<keyword evidence="5 10" id="KW-0547">Nucleotide-binding</keyword>
<proteinExistence type="inferred from homology"/>